<name>A0A814R3E4_9BILA</name>
<protein>
    <submittedName>
        <fullName evidence="3">Uncharacterized protein</fullName>
    </submittedName>
</protein>
<dbReference type="InterPro" id="IPR012435">
    <property type="entry name" value="TMEM144"/>
</dbReference>
<reference evidence="3" key="1">
    <citation type="submission" date="2021-02" db="EMBL/GenBank/DDBJ databases">
        <authorList>
            <person name="Nowell W R."/>
        </authorList>
    </citation>
    <scope>NUCLEOTIDE SEQUENCE</scope>
</reference>
<feature type="transmembrane region" description="Helical" evidence="2">
    <location>
        <begin position="84"/>
        <end position="104"/>
    </location>
</feature>
<evidence type="ECO:0000313" key="5">
    <source>
        <dbReference type="EMBL" id="CAF1469430.1"/>
    </source>
</evidence>
<dbReference type="AlphaFoldDB" id="A0A814R3E4"/>
<keyword evidence="6" id="KW-1185">Reference proteome</keyword>
<dbReference type="InterPro" id="IPR015915">
    <property type="entry name" value="Kelch-typ_b-propeller"/>
</dbReference>
<feature type="transmembrane region" description="Helical" evidence="2">
    <location>
        <begin position="124"/>
        <end position="146"/>
    </location>
</feature>
<sequence>MDCLLTTNNTTTLFDSPSIWTGYISVAVAVFFFGSSLVPAAKYPVGDGWASGHFGWFDLSGILLTVSQSIDSSRLLTVNMKKRIIGCSLAIVAGTLFGLVFTPSTYIQDHQDKYPGAMKNGLNYIFAMYTGILLTSSVYYGIYLIFKRNRPYICIEKSTTTSTLIMSSSASSLSSTTSTTTTTTSVITISAPIIIAMREWTMTGNMNVARMYHTASTLANGYVLVTGGESSDASLNSAELYNPSTGTWTNTGNMNVGRRHHKASTLTNGHVLVTGGCTSSDINCVAIKSVELYNPSTGTWANTGNMNVGRQHHTASTLPNGYVLIAGGKIGASPINSAELYNPLRGIWTSTRNMNFARYDHTASILANGHVLVAGGVASGNSDTAELYNPSTGTWTTTGDMRFFQSCHTATILANGSVLVAGFSGKIGRINPELYNPSTGTWTTTGIMNHGRCAHTASLLANGYVLVTNGKSGGDYSHSPELYNPSTNTWTMTGNMNVARMYHTASTLANGYVLVTGGESSEDAINTAELYQSISP</sequence>
<evidence type="ECO:0000313" key="3">
    <source>
        <dbReference type="EMBL" id="CAF1127747.1"/>
    </source>
</evidence>
<dbReference type="PANTHER" id="PTHR45632">
    <property type="entry name" value="LD33804P"/>
    <property type="match status" value="1"/>
</dbReference>
<dbReference type="SMART" id="SM00612">
    <property type="entry name" value="Kelch"/>
    <property type="match status" value="6"/>
</dbReference>
<proteinExistence type="predicted"/>
<feature type="transmembrane region" description="Helical" evidence="2">
    <location>
        <begin position="20"/>
        <end position="41"/>
    </location>
</feature>
<evidence type="ECO:0000313" key="4">
    <source>
        <dbReference type="EMBL" id="CAF1468914.1"/>
    </source>
</evidence>
<organism evidence="3 7">
    <name type="scientific">Adineta steineri</name>
    <dbReference type="NCBI Taxonomy" id="433720"/>
    <lineage>
        <taxon>Eukaryota</taxon>
        <taxon>Metazoa</taxon>
        <taxon>Spiralia</taxon>
        <taxon>Gnathifera</taxon>
        <taxon>Rotifera</taxon>
        <taxon>Eurotatoria</taxon>
        <taxon>Bdelloidea</taxon>
        <taxon>Adinetida</taxon>
        <taxon>Adinetidae</taxon>
        <taxon>Adineta</taxon>
    </lineage>
</organism>
<keyword evidence="2" id="KW-1133">Transmembrane helix</keyword>
<dbReference type="SUPFAM" id="SSF50965">
    <property type="entry name" value="Galactose oxidase, central domain"/>
    <property type="match status" value="1"/>
</dbReference>
<dbReference type="Proteomes" id="UP000663832">
    <property type="component" value="Unassembled WGS sequence"/>
</dbReference>
<dbReference type="Proteomes" id="UP000663877">
    <property type="component" value="Unassembled WGS sequence"/>
</dbReference>
<dbReference type="EMBL" id="CAJNOI010000146">
    <property type="protein sequence ID" value="CAF1127747.1"/>
    <property type="molecule type" value="Genomic_DNA"/>
</dbReference>
<evidence type="ECO:0000256" key="2">
    <source>
        <dbReference type="SAM" id="Phobius"/>
    </source>
</evidence>
<dbReference type="InterPro" id="IPR006652">
    <property type="entry name" value="Kelch_1"/>
</dbReference>
<dbReference type="Gene3D" id="2.120.10.80">
    <property type="entry name" value="Kelch-type beta propeller"/>
    <property type="match status" value="1"/>
</dbReference>
<dbReference type="Gene3D" id="2.130.10.80">
    <property type="entry name" value="Galactose oxidase/kelch, beta-propeller"/>
    <property type="match status" value="3"/>
</dbReference>
<comment type="caution">
    <text evidence="3">The sequence shown here is derived from an EMBL/GenBank/DDBJ whole genome shotgun (WGS) entry which is preliminary data.</text>
</comment>
<keyword evidence="2" id="KW-0812">Transmembrane</keyword>
<keyword evidence="2" id="KW-0472">Membrane</keyword>
<accession>A0A814R3E4</accession>
<dbReference type="Pfam" id="PF01344">
    <property type="entry name" value="Kelch_1"/>
    <property type="match status" value="5"/>
</dbReference>
<dbReference type="PANTHER" id="PTHR45632:SF26">
    <property type="entry name" value="BTB DOMAIN-CONTAINING PROTEIN"/>
    <property type="match status" value="1"/>
</dbReference>
<dbReference type="OrthoDB" id="6350321at2759"/>
<evidence type="ECO:0000256" key="1">
    <source>
        <dbReference type="ARBA" id="ARBA00022441"/>
    </source>
</evidence>
<gene>
    <name evidence="3" type="ORF">BJG266_LOCUS22821</name>
    <name evidence="4" type="ORF">QVE165_LOCUS41442</name>
    <name evidence="5" type="ORF">QVE165_LOCUS41479</name>
</gene>
<dbReference type="EMBL" id="CAJNOM010000495">
    <property type="protein sequence ID" value="CAF1469430.1"/>
    <property type="molecule type" value="Genomic_DNA"/>
</dbReference>
<evidence type="ECO:0000313" key="7">
    <source>
        <dbReference type="Proteomes" id="UP000663877"/>
    </source>
</evidence>
<dbReference type="InterPro" id="IPR011043">
    <property type="entry name" value="Gal_Oxase/kelch_b-propeller"/>
</dbReference>
<keyword evidence="1" id="KW-0880">Kelch repeat</keyword>
<dbReference type="InterPro" id="IPR037293">
    <property type="entry name" value="Gal_Oxidase_central_sf"/>
</dbReference>
<dbReference type="EMBL" id="CAJNOM010000494">
    <property type="protein sequence ID" value="CAF1468914.1"/>
    <property type="molecule type" value="Genomic_DNA"/>
</dbReference>
<dbReference type="Pfam" id="PF07857">
    <property type="entry name" value="TMEM144"/>
    <property type="match status" value="1"/>
</dbReference>
<evidence type="ECO:0000313" key="6">
    <source>
        <dbReference type="Proteomes" id="UP000663832"/>
    </source>
</evidence>
<dbReference type="SUPFAM" id="SSF117281">
    <property type="entry name" value="Kelch motif"/>
    <property type="match status" value="1"/>
</dbReference>